<dbReference type="Proteomes" id="UP000033969">
    <property type="component" value="Unassembled WGS sequence"/>
</dbReference>
<dbReference type="AlphaFoldDB" id="A0A0G0X075"/>
<dbReference type="EMBL" id="LCBU01000017">
    <property type="protein sequence ID" value="KKS17817.1"/>
    <property type="molecule type" value="Genomic_DNA"/>
</dbReference>
<reference evidence="1 2" key="1">
    <citation type="journal article" date="2015" name="Nature">
        <title>rRNA introns, odd ribosomes, and small enigmatic genomes across a large radiation of phyla.</title>
        <authorList>
            <person name="Brown C.T."/>
            <person name="Hug L.A."/>
            <person name="Thomas B.C."/>
            <person name="Sharon I."/>
            <person name="Castelle C.J."/>
            <person name="Singh A."/>
            <person name="Wilkins M.J."/>
            <person name="Williams K.H."/>
            <person name="Banfield J.F."/>
        </authorList>
    </citation>
    <scope>NUCLEOTIDE SEQUENCE [LARGE SCALE GENOMIC DNA]</scope>
</reference>
<sequence length="321" mass="34315">MSSEAYIENIISNAIATATNSTEQAQDAADSLINESIGFYIAPPSTTTGFQVTATEPDIPDAADSTLTYEAQLEKLIALLSNQLANFFTTYYPLSNDAFDEATTWLVNTITNGGTGINANIEDQAWQRDRDRRTAEGRKLKAGVAVGYAAKGHFIVAGSMLKKMEEIDFVNAANNGIGSTNKAVEQLKIEIETVRFAVGKAIDSRNMAMNAAADYVRAIASAPDAAARVASLNTDVKAKMMSAAADFYRVRLERDNLVLKSSLANMDSTVDVYKHRRTIAVQADNVKIQALASAADVFARTASAALSSLNSIVSSAVNSFA</sequence>
<protein>
    <submittedName>
        <fullName evidence="1">Uncharacterized protein</fullName>
    </submittedName>
</protein>
<evidence type="ECO:0000313" key="1">
    <source>
        <dbReference type="EMBL" id="KKS17817.1"/>
    </source>
</evidence>
<accession>A0A0G0X075</accession>
<organism evidence="1 2">
    <name type="scientific">Candidatus Woesebacteria bacterium GW2011_GWA1_41_7</name>
    <dbReference type="NCBI Taxonomy" id="1618556"/>
    <lineage>
        <taxon>Bacteria</taxon>
        <taxon>Candidatus Woeseibacteriota</taxon>
    </lineage>
</organism>
<evidence type="ECO:0000313" key="2">
    <source>
        <dbReference type="Proteomes" id="UP000033969"/>
    </source>
</evidence>
<name>A0A0G0X075_9BACT</name>
<comment type="caution">
    <text evidence="1">The sequence shown here is derived from an EMBL/GenBank/DDBJ whole genome shotgun (WGS) entry which is preliminary data.</text>
</comment>
<gene>
    <name evidence="1" type="ORF">UU74_C0017G0005</name>
</gene>
<proteinExistence type="predicted"/>